<evidence type="ECO:0000256" key="12">
    <source>
        <dbReference type="SAM" id="Phobius"/>
    </source>
</evidence>
<keyword evidence="4" id="KW-0732">Signal</keyword>
<dbReference type="Proteomes" id="UP000808372">
    <property type="component" value="Chromosome 8"/>
</dbReference>
<dbReference type="GO" id="GO:0042102">
    <property type="term" value="P:positive regulation of T cell proliferation"/>
    <property type="evidence" value="ECO:0007669"/>
    <property type="project" value="TreeGrafter"/>
</dbReference>
<evidence type="ECO:0000256" key="3">
    <source>
        <dbReference type="ARBA" id="ARBA00022692"/>
    </source>
</evidence>
<dbReference type="PANTHER" id="PTHR25466">
    <property type="entry name" value="T-LYMPHOCYTE ACTIVATION ANTIGEN"/>
    <property type="match status" value="1"/>
</dbReference>
<dbReference type="Pfam" id="PF07686">
    <property type="entry name" value="V-set"/>
    <property type="match status" value="2"/>
</dbReference>
<evidence type="ECO:0000256" key="1">
    <source>
        <dbReference type="ARBA" id="ARBA00004251"/>
    </source>
</evidence>
<comment type="subcellular location">
    <subcellularLocation>
        <location evidence="1">Cell membrane</location>
        <topology evidence="1">Single-pass type I membrane protein</topology>
    </subcellularLocation>
</comment>
<keyword evidence="6 12" id="KW-0472">Membrane</keyword>
<feature type="region of interest" description="Disordered" evidence="11">
    <location>
        <begin position="328"/>
        <end position="368"/>
    </location>
</feature>
<dbReference type="CDD" id="cd00099">
    <property type="entry name" value="IgV"/>
    <property type="match status" value="1"/>
</dbReference>
<dbReference type="SUPFAM" id="SSF48726">
    <property type="entry name" value="Immunoglobulin"/>
    <property type="match status" value="2"/>
</dbReference>
<evidence type="ECO:0000313" key="15">
    <source>
        <dbReference type="RefSeq" id="XP_038854812.1"/>
    </source>
</evidence>
<dbReference type="GO" id="GO:0006955">
    <property type="term" value="P:immune response"/>
    <property type="evidence" value="ECO:0007669"/>
    <property type="project" value="TreeGrafter"/>
</dbReference>
<dbReference type="KEGG" id="snh:120052005"/>
<dbReference type="SMART" id="SM00406">
    <property type="entry name" value="IGv"/>
    <property type="match status" value="1"/>
</dbReference>
<proteinExistence type="predicted"/>
<dbReference type="InterPro" id="IPR003599">
    <property type="entry name" value="Ig_sub"/>
</dbReference>
<sequence>MLNPWAVKHSMGWKLFYCVLTLMVGLLECPSIGNGIILKTVNLKDNVTLPCNATCDIGIVWRIVDGQVVAKIDQGKLIEGKRFEKRVKINKDLSLTISSAVYNDKGSYECVCDNRNVADVKLDVLVPTEISAHVGDNVTLHCYGSTNKQVTNGEMYVQWEKDGQTVLKIDPTNTTYGPGFIDRTSVTRDGYGEGDLSLTFTGVRSSDQGTYLCFFNRDSDPGYPHGVTLTVKEKQLEPAMIDSERSRVPVIGIPILLLSIICVLGLLAMHKRNRRQPTEDYTVTRTEDSTMINVASPPHLSIEELPVPVQDSQPLPEVRRIQSCCDDHLDETTCPEGMDERTEEEEELHLPVAESGTLLEQKKSNTGS</sequence>
<protein>
    <submittedName>
        <fullName evidence="15">Fibroblast growth factor receptor 3</fullName>
    </submittedName>
</protein>
<evidence type="ECO:0000256" key="8">
    <source>
        <dbReference type="ARBA" id="ARBA00023170"/>
    </source>
</evidence>
<evidence type="ECO:0000256" key="9">
    <source>
        <dbReference type="ARBA" id="ARBA00023180"/>
    </source>
</evidence>
<evidence type="ECO:0000256" key="7">
    <source>
        <dbReference type="ARBA" id="ARBA00023157"/>
    </source>
</evidence>
<dbReference type="SMART" id="SM00408">
    <property type="entry name" value="IGc2"/>
    <property type="match status" value="2"/>
</dbReference>
<dbReference type="InterPro" id="IPR003598">
    <property type="entry name" value="Ig_sub2"/>
</dbReference>
<evidence type="ECO:0000256" key="2">
    <source>
        <dbReference type="ARBA" id="ARBA00022475"/>
    </source>
</evidence>
<dbReference type="PANTHER" id="PTHR25466:SF11">
    <property type="entry name" value="GALECTIN 17-RELATED"/>
    <property type="match status" value="1"/>
</dbReference>
<dbReference type="InterPro" id="IPR007110">
    <property type="entry name" value="Ig-like_dom"/>
</dbReference>
<keyword evidence="2" id="KW-1003">Cell membrane</keyword>
<evidence type="ECO:0000256" key="6">
    <source>
        <dbReference type="ARBA" id="ARBA00023136"/>
    </source>
</evidence>
<dbReference type="PROSITE" id="PS50835">
    <property type="entry name" value="IG_LIKE"/>
    <property type="match status" value="1"/>
</dbReference>
<evidence type="ECO:0000313" key="14">
    <source>
        <dbReference type="Proteomes" id="UP000808372"/>
    </source>
</evidence>
<dbReference type="InterPro" id="IPR036179">
    <property type="entry name" value="Ig-like_dom_sf"/>
</dbReference>
<dbReference type="InterPro" id="IPR051713">
    <property type="entry name" value="T-cell_Activation_Regulation"/>
</dbReference>
<dbReference type="GO" id="GO:0007166">
    <property type="term" value="P:cell surface receptor signaling pathway"/>
    <property type="evidence" value="ECO:0007669"/>
    <property type="project" value="TreeGrafter"/>
</dbReference>
<keyword evidence="14" id="KW-1185">Reference proteome</keyword>
<dbReference type="GO" id="GO:0009897">
    <property type="term" value="C:external side of plasma membrane"/>
    <property type="evidence" value="ECO:0007669"/>
    <property type="project" value="TreeGrafter"/>
</dbReference>
<keyword evidence="8 15" id="KW-0675">Receptor</keyword>
<keyword evidence="3 12" id="KW-0812">Transmembrane</keyword>
<gene>
    <name evidence="15" type="primary">si:dkey-22i16.9</name>
</gene>
<evidence type="ECO:0000256" key="4">
    <source>
        <dbReference type="ARBA" id="ARBA00022729"/>
    </source>
</evidence>
<evidence type="ECO:0000256" key="11">
    <source>
        <dbReference type="SAM" id="MobiDB-lite"/>
    </source>
</evidence>
<dbReference type="InterPro" id="IPR013106">
    <property type="entry name" value="Ig_V-set"/>
</dbReference>
<dbReference type="GO" id="GO:0071222">
    <property type="term" value="P:cellular response to lipopolysaccharide"/>
    <property type="evidence" value="ECO:0007669"/>
    <property type="project" value="TreeGrafter"/>
</dbReference>
<evidence type="ECO:0000256" key="5">
    <source>
        <dbReference type="ARBA" id="ARBA00022989"/>
    </source>
</evidence>
<dbReference type="GO" id="GO:0031295">
    <property type="term" value="P:T cell costimulation"/>
    <property type="evidence" value="ECO:0007669"/>
    <property type="project" value="TreeGrafter"/>
</dbReference>
<organism evidence="14 15">
    <name type="scientific">Salvelinus namaycush</name>
    <name type="common">Lake trout</name>
    <name type="synonym">Salmo namaycush</name>
    <dbReference type="NCBI Taxonomy" id="8040"/>
    <lineage>
        <taxon>Eukaryota</taxon>
        <taxon>Metazoa</taxon>
        <taxon>Chordata</taxon>
        <taxon>Craniata</taxon>
        <taxon>Vertebrata</taxon>
        <taxon>Euteleostomi</taxon>
        <taxon>Actinopterygii</taxon>
        <taxon>Neopterygii</taxon>
        <taxon>Teleostei</taxon>
        <taxon>Protacanthopterygii</taxon>
        <taxon>Salmoniformes</taxon>
        <taxon>Salmonidae</taxon>
        <taxon>Salmoninae</taxon>
        <taxon>Salvelinus</taxon>
    </lineage>
</organism>
<feature type="domain" description="Ig-like" evidence="13">
    <location>
        <begin position="135"/>
        <end position="230"/>
    </location>
</feature>
<name>A0A8U0R615_SALNM</name>
<keyword evidence="9" id="KW-0325">Glycoprotein</keyword>
<dbReference type="GO" id="GO:0042130">
    <property type="term" value="P:negative regulation of T cell proliferation"/>
    <property type="evidence" value="ECO:0007669"/>
    <property type="project" value="TreeGrafter"/>
</dbReference>
<dbReference type="GeneID" id="120052005"/>
<accession>A0A8U0R615</accession>
<feature type="transmembrane region" description="Helical" evidence="12">
    <location>
        <begin position="248"/>
        <end position="269"/>
    </location>
</feature>
<dbReference type="CDD" id="cd00096">
    <property type="entry name" value="Ig"/>
    <property type="match status" value="1"/>
</dbReference>
<evidence type="ECO:0000259" key="13">
    <source>
        <dbReference type="PROSITE" id="PS50835"/>
    </source>
</evidence>
<dbReference type="RefSeq" id="XP_038854812.1">
    <property type="nucleotide sequence ID" value="XM_038998884.1"/>
</dbReference>
<dbReference type="Gene3D" id="2.60.40.10">
    <property type="entry name" value="Immunoglobulins"/>
    <property type="match status" value="2"/>
</dbReference>
<dbReference type="SMART" id="SM00409">
    <property type="entry name" value="IG"/>
    <property type="match status" value="2"/>
</dbReference>
<keyword evidence="7" id="KW-1015">Disulfide bond</keyword>
<dbReference type="InterPro" id="IPR013783">
    <property type="entry name" value="Ig-like_fold"/>
</dbReference>
<dbReference type="AlphaFoldDB" id="A0A8U0R615"/>
<evidence type="ECO:0000256" key="10">
    <source>
        <dbReference type="ARBA" id="ARBA00023319"/>
    </source>
</evidence>
<reference evidence="15" key="1">
    <citation type="submission" date="2025-08" db="UniProtKB">
        <authorList>
            <consortium name="RefSeq"/>
        </authorList>
    </citation>
    <scope>IDENTIFICATION</scope>
    <source>
        <tissue evidence="15">White muscle</tissue>
    </source>
</reference>
<keyword evidence="5 12" id="KW-1133">Transmembrane helix</keyword>
<keyword evidence="10" id="KW-0393">Immunoglobulin domain</keyword>